<dbReference type="NCBIfam" id="TIGR00684">
    <property type="entry name" value="narJ"/>
    <property type="match status" value="1"/>
</dbReference>
<dbReference type="Pfam" id="PF02613">
    <property type="entry name" value="Nitrate_red_del"/>
    <property type="match status" value="1"/>
</dbReference>
<accession>A0ABT7IQS7</accession>
<gene>
    <name evidence="2" type="primary">narJ</name>
    <name evidence="2" type="ORF">MUN46_006935</name>
</gene>
<evidence type="ECO:0000313" key="3">
    <source>
        <dbReference type="Proteomes" id="UP001165481"/>
    </source>
</evidence>
<protein>
    <submittedName>
        <fullName evidence="2">Nitrate reductase molybdenum cofactor assembly chaperone</fullName>
    </submittedName>
</protein>
<dbReference type="Gene3D" id="1.10.3480.10">
    <property type="entry name" value="TorD-like"/>
    <property type="match status" value="1"/>
</dbReference>
<dbReference type="PANTHER" id="PTHR43680">
    <property type="entry name" value="NITRATE REDUCTASE MOLYBDENUM COFACTOR ASSEMBLY CHAPERONE"/>
    <property type="match status" value="1"/>
</dbReference>
<reference evidence="2" key="1">
    <citation type="submission" date="2023-03" db="EMBL/GenBank/DDBJ databases">
        <title>Mesosutterella sp. nov. isolated from porcine feces.</title>
        <authorList>
            <person name="Yu S."/>
        </authorList>
    </citation>
    <scope>NUCLEOTIDE SEQUENCE</scope>
    <source>
        <strain evidence="2">AGMB02718</strain>
    </source>
</reference>
<dbReference type="InterPro" id="IPR020945">
    <property type="entry name" value="DMSO/NO3_reduct_chaperone"/>
</dbReference>
<dbReference type="EMBL" id="JAKZJU020000001">
    <property type="protein sequence ID" value="MDL2059661.1"/>
    <property type="molecule type" value="Genomic_DNA"/>
</dbReference>
<proteinExistence type="predicted"/>
<dbReference type="InterPro" id="IPR036411">
    <property type="entry name" value="TorD-like_sf"/>
</dbReference>
<organism evidence="2 3">
    <name type="scientific">Mesosutterella faecium</name>
    <dbReference type="NCBI Taxonomy" id="2925194"/>
    <lineage>
        <taxon>Bacteria</taxon>
        <taxon>Pseudomonadati</taxon>
        <taxon>Pseudomonadota</taxon>
        <taxon>Betaproteobacteria</taxon>
        <taxon>Burkholderiales</taxon>
        <taxon>Sutterellaceae</taxon>
        <taxon>Mesosutterella</taxon>
    </lineage>
</organism>
<dbReference type="PANTHER" id="PTHR43680:SF2">
    <property type="entry name" value="NITRATE REDUCTASE MOLYBDENUM COFACTOR ASSEMBLY CHAPERONE NARJ"/>
    <property type="match status" value="1"/>
</dbReference>
<sequence>MLKTYRILSALLDYPSEETWTEREAVVPLLRAEGILSAGQLSLAEQFLDWCRSFPDLRSWQQAYCGLFDSASRESLYLFDLVYGENRERGQAMVDLRDTYEKSGMLAAGSEMPDYLPLFLEYAASQPSSSSALRMLGEVGGVLRVMERRFLDRSHPYLPLLTVLRELSGAEPMKVPARVIPIEPADRPAAPYGRPDTDF</sequence>
<name>A0ABT7IQS7_9BURK</name>
<keyword evidence="1" id="KW-0534">Nitrate assimilation</keyword>
<comment type="caution">
    <text evidence="2">The sequence shown here is derived from an EMBL/GenBank/DDBJ whole genome shotgun (WGS) entry which is preliminary data.</text>
</comment>
<keyword evidence="3" id="KW-1185">Reference proteome</keyword>
<dbReference type="SUPFAM" id="SSF89155">
    <property type="entry name" value="TorD-like"/>
    <property type="match status" value="1"/>
</dbReference>
<dbReference type="InterPro" id="IPR003765">
    <property type="entry name" value="NO3_reductase_chaperone_NarJ"/>
</dbReference>
<evidence type="ECO:0000256" key="1">
    <source>
        <dbReference type="ARBA" id="ARBA00023063"/>
    </source>
</evidence>
<dbReference type="Proteomes" id="UP001165481">
    <property type="component" value="Unassembled WGS sequence"/>
</dbReference>
<evidence type="ECO:0000313" key="2">
    <source>
        <dbReference type="EMBL" id="MDL2059661.1"/>
    </source>
</evidence>
<dbReference type="RefSeq" id="WP_243376549.1">
    <property type="nucleotide sequence ID" value="NZ_JAKZJU020000001.1"/>
</dbReference>